<dbReference type="InterPro" id="IPR036291">
    <property type="entry name" value="NAD(P)-bd_dom_sf"/>
</dbReference>
<dbReference type="Pfam" id="PF01408">
    <property type="entry name" value="GFO_IDH_MocA"/>
    <property type="match status" value="1"/>
</dbReference>
<dbReference type="Proteomes" id="UP000478417">
    <property type="component" value="Unassembled WGS sequence"/>
</dbReference>
<evidence type="ECO:0000313" key="4">
    <source>
        <dbReference type="Proteomes" id="UP000478417"/>
    </source>
</evidence>
<dbReference type="SUPFAM" id="SSF51735">
    <property type="entry name" value="NAD(P)-binding Rossmann-fold domains"/>
    <property type="match status" value="1"/>
</dbReference>
<dbReference type="SUPFAM" id="SSF55347">
    <property type="entry name" value="Glyceraldehyde-3-phosphate dehydrogenase-like, C-terminal domain"/>
    <property type="match status" value="1"/>
</dbReference>
<name>A0A6B2LZE7_9BACT</name>
<accession>A0A6B2LZE7</accession>
<dbReference type="GO" id="GO:0000166">
    <property type="term" value="F:nucleotide binding"/>
    <property type="evidence" value="ECO:0007669"/>
    <property type="project" value="InterPro"/>
</dbReference>
<proteinExistence type="predicted"/>
<sequence>MKGFQKECNIRCAVIGYGGAFNMGKVHLDQMQAAGMKPVAVVEIDASRLEVAKSDFPGIQIFTTIGSMLKEAKPDLVTIITPHNTHAELSMKCLESGASVVCEKPMAITLEECDRMIAVAESKDLLLSVYHNRHWDGCILEAVDRIRNKDEIGEVFRVEAHMGGFSQPGDWWRSSRSISGGIHYDWGVHLIEYALQVINSKVVEVSAFSKEGVWQTKWGKDTNQDELTAIVRFANGSLLNLRITHLDSEPPKGEVVFTGTAGKYFMTQNEFELVQVRGDEKTIKRGKNRPAETEKYYLNIAAALSGKAELVITPDWSRRTMEILALATRSAAEGRALLVDS</sequence>
<dbReference type="InterPro" id="IPR055170">
    <property type="entry name" value="GFO_IDH_MocA-like_dom"/>
</dbReference>
<comment type="caution">
    <text evidence="3">The sequence shown here is derived from an EMBL/GenBank/DDBJ whole genome shotgun (WGS) entry which is preliminary data.</text>
</comment>
<dbReference type="AlphaFoldDB" id="A0A6B2LZE7"/>
<dbReference type="RefSeq" id="WP_163962342.1">
    <property type="nucleotide sequence ID" value="NZ_JAAGNX010000001.1"/>
</dbReference>
<dbReference type="EMBL" id="JAAGNX010000001">
    <property type="protein sequence ID" value="NDV61419.1"/>
    <property type="molecule type" value="Genomic_DNA"/>
</dbReference>
<feature type="domain" description="Gfo/Idh/MocA-like oxidoreductase N-terminal" evidence="1">
    <location>
        <begin position="10"/>
        <end position="131"/>
    </location>
</feature>
<dbReference type="PANTHER" id="PTHR43708:SF8">
    <property type="entry name" value="OXIDOREDUCTASE"/>
    <property type="match status" value="1"/>
</dbReference>
<dbReference type="Pfam" id="PF22725">
    <property type="entry name" value="GFO_IDH_MocA_C3"/>
    <property type="match status" value="1"/>
</dbReference>
<evidence type="ECO:0000259" key="2">
    <source>
        <dbReference type="Pfam" id="PF22725"/>
    </source>
</evidence>
<evidence type="ECO:0000313" key="3">
    <source>
        <dbReference type="EMBL" id="NDV61419.1"/>
    </source>
</evidence>
<reference evidence="3 4" key="1">
    <citation type="submission" date="2020-02" db="EMBL/GenBank/DDBJ databases">
        <title>Albibacoteraceae fam. nov., the first described family within the subdivision 4 Verrucomicrobia.</title>
        <authorList>
            <person name="Xi F."/>
        </authorList>
    </citation>
    <scope>NUCLEOTIDE SEQUENCE [LARGE SCALE GENOMIC DNA]</scope>
    <source>
        <strain evidence="3 4">CK1056</strain>
    </source>
</reference>
<feature type="domain" description="GFO/IDH/MocA-like oxidoreductase" evidence="2">
    <location>
        <begin position="143"/>
        <end position="264"/>
    </location>
</feature>
<evidence type="ECO:0000259" key="1">
    <source>
        <dbReference type="Pfam" id="PF01408"/>
    </source>
</evidence>
<dbReference type="InterPro" id="IPR000683">
    <property type="entry name" value="Gfo/Idh/MocA-like_OxRdtase_N"/>
</dbReference>
<gene>
    <name evidence="3" type="ORF">G0Q06_03040</name>
</gene>
<organism evidence="3 4">
    <name type="scientific">Oceanipulchritudo coccoides</name>
    <dbReference type="NCBI Taxonomy" id="2706888"/>
    <lineage>
        <taxon>Bacteria</taxon>
        <taxon>Pseudomonadati</taxon>
        <taxon>Verrucomicrobiota</taxon>
        <taxon>Opitutia</taxon>
        <taxon>Puniceicoccales</taxon>
        <taxon>Oceanipulchritudinaceae</taxon>
        <taxon>Oceanipulchritudo</taxon>
    </lineage>
</organism>
<dbReference type="PANTHER" id="PTHR43708">
    <property type="entry name" value="CONSERVED EXPRESSED OXIDOREDUCTASE (EUROFUNG)"/>
    <property type="match status" value="1"/>
</dbReference>
<dbReference type="InterPro" id="IPR051317">
    <property type="entry name" value="Gfo/Idh/MocA_oxidoreduct"/>
</dbReference>
<dbReference type="Gene3D" id="3.40.50.720">
    <property type="entry name" value="NAD(P)-binding Rossmann-like Domain"/>
    <property type="match status" value="1"/>
</dbReference>
<protein>
    <submittedName>
        <fullName evidence="3">Gfo/Idh/MocA family oxidoreductase</fullName>
    </submittedName>
</protein>
<dbReference type="Gene3D" id="3.30.360.10">
    <property type="entry name" value="Dihydrodipicolinate Reductase, domain 2"/>
    <property type="match status" value="1"/>
</dbReference>
<keyword evidence="4" id="KW-1185">Reference proteome</keyword>